<keyword evidence="3 5" id="KW-0808">Transferase</keyword>
<evidence type="ECO:0000256" key="4">
    <source>
        <dbReference type="ARBA" id="ARBA00022691"/>
    </source>
</evidence>
<evidence type="ECO:0000313" key="6">
    <source>
        <dbReference type="EMBL" id="RNI34554.1"/>
    </source>
</evidence>
<keyword evidence="1 5" id="KW-0474">Menaquinone biosynthesis</keyword>
<dbReference type="AlphaFoldDB" id="A0A3M9N9U8"/>
<reference evidence="6 7" key="1">
    <citation type="submission" date="2018-11" db="EMBL/GenBank/DDBJ databases">
        <title>Draft genome sequence of Ferruginibacter sp. BO-59.</title>
        <authorList>
            <person name="Im W.T."/>
        </authorList>
    </citation>
    <scope>NUCLEOTIDE SEQUENCE [LARGE SCALE GENOMIC DNA]</scope>
    <source>
        <strain evidence="6 7">BO-59</strain>
    </source>
</reference>
<dbReference type="EC" id="2.1.1.163" evidence="5"/>
<dbReference type="NCBIfam" id="TIGR01934">
    <property type="entry name" value="MenG_MenH_UbiE"/>
    <property type="match status" value="1"/>
</dbReference>
<comment type="similarity">
    <text evidence="5">Belongs to the class I-like SAM-binding methyltransferase superfamily. MenG/UbiE family.</text>
</comment>
<dbReference type="Pfam" id="PF01209">
    <property type="entry name" value="Ubie_methyltran"/>
    <property type="match status" value="1"/>
</dbReference>
<comment type="pathway">
    <text evidence="5">Quinol/quinone metabolism; menaquinone biosynthesis; menaquinol from 1,4-dihydroxy-2-naphthoate: step 2/2.</text>
</comment>
<proteinExistence type="inferred from homology"/>
<comment type="caution">
    <text evidence="6">The sequence shown here is derived from an EMBL/GenBank/DDBJ whole genome shotgun (WGS) entry which is preliminary data.</text>
</comment>
<dbReference type="PANTHER" id="PTHR43591">
    <property type="entry name" value="METHYLTRANSFERASE"/>
    <property type="match status" value="1"/>
</dbReference>
<feature type="binding site" evidence="5">
    <location>
        <position position="92"/>
    </location>
    <ligand>
        <name>S-adenosyl-L-methionine</name>
        <dbReference type="ChEBI" id="CHEBI:59789"/>
    </ligand>
</feature>
<dbReference type="NCBIfam" id="NF001244">
    <property type="entry name" value="PRK00216.1-5"/>
    <property type="match status" value="1"/>
</dbReference>
<dbReference type="RefSeq" id="WP_123121613.1">
    <property type="nucleotide sequence ID" value="NZ_RJJR01000013.1"/>
</dbReference>
<dbReference type="InterPro" id="IPR023576">
    <property type="entry name" value="UbiE/COQ5_MeTrFase_CS"/>
</dbReference>
<comment type="catalytic activity">
    <reaction evidence="5">
        <text>a 2-demethylmenaquinol + S-adenosyl-L-methionine = a menaquinol + S-adenosyl-L-homocysteine + H(+)</text>
        <dbReference type="Rhea" id="RHEA:42640"/>
        <dbReference type="Rhea" id="RHEA-COMP:9539"/>
        <dbReference type="Rhea" id="RHEA-COMP:9563"/>
        <dbReference type="ChEBI" id="CHEBI:15378"/>
        <dbReference type="ChEBI" id="CHEBI:18151"/>
        <dbReference type="ChEBI" id="CHEBI:55437"/>
        <dbReference type="ChEBI" id="CHEBI:57856"/>
        <dbReference type="ChEBI" id="CHEBI:59789"/>
        <dbReference type="EC" id="2.1.1.163"/>
    </reaction>
</comment>
<dbReference type="PROSITE" id="PS01184">
    <property type="entry name" value="UBIE_2"/>
    <property type="match status" value="1"/>
</dbReference>
<sequence>MNVYPHDTIVPFKNSNESKKKQVENMFDEIAFRYDFLNRFLSVGIDVGWRKKAIKLLIPSQPKIILDVATGTGDFALTCYEILKPKKIVGIDISKAMLEIGRKKIKDAGLQKQVELLNGDSEAIFYDDDTFDAVTVAFGVRNFENLEQGLSEIKRVLKPGGKLIVLECTKPHAPVIKQLYNFYMKTVTPKIGKLIAKNDEAYQYLNDSVLSFPEKNSFTNILNQLNYRNSFYKTLTLGICTIYCAEK</sequence>
<dbReference type="EMBL" id="RJJR01000013">
    <property type="protein sequence ID" value="RNI34554.1"/>
    <property type="molecule type" value="Genomic_DNA"/>
</dbReference>
<organism evidence="6 7">
    <name type="scientific">Hanamia caeni</name>
    <dbReference type="NCBI Taxonomy" id="2294116"/>
    <lineage>
        <taxon>Bacteria</taxon>
        <taxon>Pseudomonadati</taxon>
        <taxon>Bacteroidota</taxon>
        <taxon>Chitinophagia</taxon>
        <taxon>Chitinophagales</taxon>
        <taxon>Chitinophagaceae</taxon>
        <taxon>Hanamia</taxon>
    </lineage>
</organism>
<evidence type="ECO:0000313" key="7">
    <source>
        <dbReference type="Proteomes" id="UP000267223"/>
    </source>
</evidence>
<comment type="caution">
    <text evidence="5">Lacks conserved residue(s) required for the propagation of feature annotation.</text>
</comment>
<dbReference type="InterPro" id="IPR029063">
    <property type="entry name" value="SAM-dependent_MTases_sf"/>
</dbReference>
<evidence type="ECO:0000256" key="1">
    <source>
        <dbReference type="ARBA" id="ARBA00022428"/>
    </source>
</evidence>
<dbReference type="PROSITE" id="PS01183">
    <property type="entry name" value="UBIE_1"/>
    <property type="match status" value="1"/>
</dbReference>
<keyword evidence="2 5" id="KW-0489">Methyltransferase</keyword>
<name>A0A3M9N9U8_9BACT</name>
<protein>
    <recommendedName>
        <fullName evidence="5">Demethylmenaquinone methyltransferase</fullName>
        <ecNumber evidence="5">2.1.1.163</ecNumber>
    </recommendedName>
</protein>
<evidence type="ECO:0000256" key="5">
    <source>
        <dbReference type="HAMAP-Rule" id="MF_01813"/>
    </source>
</evidence>
<dbReference type="Proteomes" id="UP000267223">
    <property type="component" value="Unassembled WGS sequence"/>
</dbReference>
<dbReference type="SUPFAM" id="SSF53335">
    <property type="entry name" value="S-adenosyl-L-methionine-dependent methyltransferases"/>
    <property type="match status" value="1"/>
</dbReference>
<evidence type="ECO:0000256" key="2">
    <source>
        <dbReference type="ARBA" id="ARBA00022603"/>
    </source>
</evidence>
<accession>A0A3M9N9U8</accession>
<gene>
    <name evidence="6" type="primary">ubiE</name>
    <name evidence="5" type="synonym">menG</name>
    <name evidence="6" type="ORF">EFY79_15380</name>
</gene>
<dbReference type="CDD" id="cd02440">
    <property type="entry name" value="AdoMet_MTases"/>
    <property type="match status" value="1"/>
</dbReference>
<keyword evidence="7" id="KW-1185">Reference proteome</keyword>
<dbReference type="GO" id="GO:0009234">
    <property type="term" value="P:menaquinone biosynthetic process"/>
    <property type="evidence" value="ECO:0007669"/>
    <property type="project" value="UniProtKB-UniRule"/>
</dbReference>
<dbReference type="HAMAP" id="MF_01813">
    <property type="entry name" value="MenG_UbiE_methyltr"/>
    <property type="match status" value="1"/>
</dbReference>
<feature type="binding site" evidence="5">
    <location>
        <position position="72"/>
    </location>
    <ligand>
        <name>S-adenosyl-L-methionine</name>
        <dbReference type="ChEBI" id="CHEBI:59789"/>
    </ligand>
</feature>
<comment type="function">
    <text evidence="5">Methyltransferase required for the conversion of demethylmenaquinol (DMKH2) to menaquinol (MKH2).</text>
</comment>
<dbReference type="InterPro" id="IPR004033">
    <property type="entry name" value="UbiE/COQ5_MeTrFase"/>
</dbReference>
<feature type="binding site" evidence="5">
    <location>
        <begin position="120"/>
        <end position="121"/>
    </location>
    <ligand>
        <name>S-adenosyl-L-methionine</name>
        <dbReference type="ChEBI" id="CHEBI:59789"/>
    </ligand>
</feature>
<dbReference type="Gene3D" id="3.40.50.150">
    <property type="entry name" value="Vaccinia Virus protein VP39"/>
    <property type="match status" value="1"/>
</dbReference>
<dbReference type="UniPathway" id="UPA00079">
    <property type="reaction ID" value="UER00169"/>
</dbReference>
<dbReference type="GO" id="GO:0043770">
    <property type="term" value="F:demethylmenaquinone methyltransferase activity"/>
    <property type="evidence" value="ECO:0007669"/>
    <property type="project" value="UniProtKB-UniRule"/>
</dbReference>
<dbReference type="PANTHER" id="PTHR43591:SF24">
    <property type="entry name" value="2-METHOXY-6-POLYPRENYL-1,4-BENZOQUINOL METHYLASE, MITOCHONDRIAL"/>
    <property type="match status" value="1"/>
</dbReference>
<dbReference type="PROSITE" id="PS51608">
    <property type="entry name" value="SAM_MT_UBIE"/>
    <property type="match status" value="1"/>
</dbReference>
<dbReference type="OrthoDB" id="9808140at2"/>
<evidence type="ECO:0000256" key="3">
    <source>
        <dbReference type="ARBA" id="ARBA00022679"/>
    </source>
</evidence>
<dbReference type="GO" id="GO:0032259">
    <property type="term" value="P:methylation"/>
    <property type="evidence" value="ECO:0007669"/>
    <property type="project" value="UniProtKB-KW"/>
</dbReference>
<keyword evidence="4 5" id="KW-0949">S-adenosyl-L-methionine</keyword>